<evidence type="ECO:0000256" key="2">
    <source>
        <dbReference type="PROSITE-ProRule" id="PRU00176"/>
    </source>
</evidence>
<organism evidence="4 5">
    <name type="scientific">Aphis glycines</name>
    <name type="common">Soybean aphid</name>
    <dbReference type="NCBI Taxonomy" id="307491"/>
    <lineage>
        <taxon>Eukaryota</taxon>
        <taxon>Metazoa</taxon>
        <taxon>Ecdysozoa</taxon>
        <taxon>Arthropoda</taxon>
        <taxon>Hexapoda</taxon>
        <taxon>Insecta</taxon>
        <taxon>Pterygota</taxon>
        <taxon>Neoptera</taxon>
        <taxon>Paraneoptera</taxon>
        <taxon>Hemiptera</taxon>
        <taxon>Sternorrhyncha</taxon>
        <taxon>Aphidomorpha</taxon>
        <taxon>Aphidoidea</taxon>
        <taxon>Aphididae</taxon>
        <taxon>Aphidini</taxon>
        <taxon>Aphis</taxon>
        <taxon>Aphis</taxon>
    </lineage>
</organism>
<reference evidence="4 5" key="1">
    <citation type="submission" date="2019-08" db="EMBL/GenBank/DDBJ databases">
        <title>The genome of the soybean aphid Biotype 1, its phylome, world population structure and adaptation to the North American continent.</title>
        <authorList>
            <person name="Giordano R."/>
            <person name="Donthu R.K."/>
            <person name="Hernandez A.G."/>
            <person name="Wright C.L."/>
            <person name="Zimin A.V."/>
        </authorList>
    </citation>
    <scope>NUCLEOTIDE SEQUENCE [LARGE SCALE GENOMIC DNA]</scope>
    <source>
        <tissue evidence="4">Whole aphids</tissue>
    </source>
</reference>
<evidence type="ECO:0000313" key="5">
    <source>
        <dbReference type="Proteomes" id="UP000475862"/>
    </source>
</evidence>
<feature type="domain" description="RRM" evidence="3">
    <location>
        <begin position="145"/>
        <end position="233"/>
    </location>
</feature>
<sequence length="403" mass="46377">MKMEMYCATQNNVLFCDYYKPTPRYPLSSYSQSSYMSSASSYSQSSFSPISSPYTPPSQTSESYTNGNDTVFKFPSVIQDQYIPTRQDLISAAIARAKSLIEIEEIGQRLISVDKRHVIQNNGQKTLLPTIKQEPKRGSELYIALPKACLEGFLYAIFSQFGTIHQIRLMMHFSGSNRGYGYVMMGSPMEAETALAKLNELSLPGIRGHLLVSMSTDNRTLFARNIPMDLSEEQLQIEFEKRVEGVKKVRVFNNTDDPTKNREFCFVIFKDHRSAALARRSMAESPFFINGVSIKIQWAESEPVFRHSVLMRMKQLHIRNMNAQTTEEDIWKILCQHVTPNNIVFIKKNNTCARIKFIRHEYADIVRKSLDGKRVHGINWIVMWDKIEGTKYECEGYFKRLSI</sequence>
<dbReference type="OrthoDB" id="3800936at2759"/>
<dbReference type="PROSITE" id="PS50102">
    <property type="entry name" value="RRM"/>
    <property type="match status" value="2"/>
</dbReference>
<dbReference type="InterPro" id="IPR012677">
    <property type="entry name" value="Nucleotide-bd_a/b_plait_sf"/>
</dbReference>
<gene>
    <name evidence="4" type="ORF">AGLY_015018</name>
</gene>
<dbReference type="Proteomes" id="UP000475862">
    <property type="component" value="Unassembled WGS sequence"/>
</dbReference>
<evidence type="ECO:0000256" key="1">
    <source>
        <dbReference type="ARBA" id="ARBA00022884"/>
    </source>
</evidence>
<evidence type="ECO:0000313" key="4">
    <source>
        <dbReference type="EMBL" id="KAE9524968.1"/>
    </source>
</evidence>
<dbReference type="SMART" id="SM00360">
    <property type="entry name" value="RRM"/>
    <property type="match status" value="3"/>
</dbReference>
<keyword evidence="1 2" id="KW-0694">RNA-binding</keyword>
<accession>A0A6G0T3H8</accession>
<dbReference type="GO" id="GO:0003723">
    <property type="term" value="F:RNA binding"/>
    <property type="evidence" value="ECO:0007669"/>
    <property type="project" value="UniProtKB-UniRule"/>
</dbReference>
<dbReference type="EMBL" id="VYZN01000065">
    <property type="protein sequence ID" value="KAE9524968.1"/>
    <property type="molecule type" value="Genomic_DNA"/>
</dbReference>
<evidence type="ECO:0000259" key="3">
    <source>
        <dbReference type="PROSITE" id="PS50102"/>
    </source>
</evidence>
<dbReference type="Pfam" id="PF00076">
    <property type="entry name" value="RRM_1"/>
    <property type="match status" value="2"/>
</dbReference>
<dbReference type="AlphaFoldDB" id="A0A6G0T3H8"/>
<dbReference type="InterPro" id="IPR000504">
    <property type="entry name" value="RRM_dom"/>
</dbReference>
<keyword evidence="5" id="KW-1185">Reference proteome</keyword>
<feature type="domain" description="RRM" evidence="3">
    <location>
        <begin position="219"/>
        <end position="301"/>
    </location>
</feature>
<proteinExistence type="predicted"/>
<dbReference type="PANTHER" id="PTHR21245">
    <property type="entry name" value="HETEROGENEOUS NUCLEAR RIBONUCLEOPROTEIN"/>
    <property type="match status" value="1"/>
</dbReference>
<protein>
    <recommendedName>
        <fullName evidence="3">RRM domain-containing protein</fullName>
    </recommendedName>
</protein>
<name>A0A6G0T3H8_APHGL</name>
<dbReference type="CDD" id="cd00590">
    <property type="entry name" value="RRM_SF"/>
    <property type="match status" value="1"/>
</dbReference>
<comment type="caution">
    <text evidence="4">The sequence shown here is derived from an EMBL/GenBank/DDBJ whole genome shotgun (WGS) entry which is preliminary data.</text>
</comment>
<dbReference type="InterPro" id="IPR035979">
    <property type="entry name" value="RBD_domain_sf"/>
</dbReference>
<dbReference type="Gene3D" id="3.30.70.330">
    <property type="match status" value="3"/>
</dbReference>
<dbReference type="SUPFAM" id="SSF54928">
    <property type="entry name" value="RNA-binding domain, RBD"/>
    <property type="match status" value="2"/>
</dbReference>